<organism evidence="2 3">
    <name type="scientific">Riccia sorocarpa</name>
    <dbReference type="NCBI Taxonomy" id="122646"/>
    <lineage>
        <taxon>Eukaryota</taxon>
        <taxon>Viridiplantae</taxon>
        <taxon>Streptophyta</taxon>
        <taxon>Embryophyta</taxon>
        <taxon>Marchantiophyta</taxon>
        <taxon>Marchantiopsida</taxon>
        <taxon>Marchantiidae</taxon>
        <taxon>Marchantiales</taxon>
        <taxon>Ricciaceae</taxon>
        <taxon>Riccia</taxon>
    </lineage>
</organism>
<dbReference type="AlphaFoldDB" id="A0ABD3HLK0"/>
<evidence type="ECO:0000313" key="2">
    <source>
        <dbReference type="EMBL" id="KAL3692263.1"/>
    </source>
</evidence>
<evidence type="ECO:0000256" key="1">
    <source>
        <dbReference type="SAM" id="MobiDB-lite"/>
    </source>
</evidence>
<sequence length="356" mass="39488">MKSIFDLYVNPSNKSDLQPLSVGLDRPELDADEYLQHVPLATSDYEVTPNRQIGSDYLEEIGDRTHARLRCETSIRGNGPTTHAQSRPLFAHAEEPAEPQPQEPAPVEIPMEEAVEEIQTPSTEPTVHEDVGSIQAEVAGEDVQSSPMQSNDHAAEEPAEPQPQEPAPVEIPMEEAGEDIQTLSIEPMVHEEVASIEPTMDVASIEPTMDVGSIQAEVAGEDVEDIHIPSTEPTGHEDPSIYTVEDPDVQDIAGPSSLGLHMQLTKEDLESTNPRRFMRGDVINMYIKEKFLVEPRSELYGKFFVNTFWFARLNALQEKIQSGKPEGVVNKIHRLRKGISPIVDDVQVIHYGAMFT</sequence>
<protein>
    <submittedName>
        <fullName evidence="2">Uncharacterized protein</fullName>
    </submittedName>
</protein>
<evidence type="ECO:0000313" key="3">
    <source>
        <dbReference type="Proteomes" id="UP001633002"/>
    </source>
</evidence>
<dbReference type="Proteomes" id="UP001633002">
    <property type="component" value="Unassembled WGS sequence"/>
</dbReference>
<comment type="caution">
    <text evidence="2">The sequence shown here is derived from an EMBL/GenBank/DDBJ whole genome shotgun (WGS) entry which is preliminary data.</text>
</comment>
<feature type="region of interest" description="Disordered" evidence="1">
    <location>
        <begin position="140"/>
        <end position="167"/>
    </location>
</feature>
<keyword evidence="3" id="KW-1185">Reference proteome</keyword>
<feature type="compositionally biased region" description="Polar residues" evidence="1">
    <location>
        <begin position="143"/>
        <end position="152"/>
    </location>
</feature>
<proteinExistence type="predicted"/>
<reference evidence="2 3" key="1">
    <citation type="submission" date="2024-09" db="EMBL/GenBank/DDBJ databases">
        <title>Chromosome-scale assembly of Riccia sorocarpa.</title>
        <authorList>
            <person name="Paukszto L."/>
        </authorList>
    </citation>
    <scope>NUCLEOTIDE SEQUENCE [LARGE SCALE GENOMIC DNA]</scope>
    <source>
        <strain evidence="2">LP-2024</strain>
        <tissue evidence="2">Aerial parts of the thallus</tissue>
    </source>
</reference>
<dbReference type="EMBL" id="JBJQOH010000003">
    <property type="protein sequence ID" value="KAL3692263.1"/>
    <property type="molecule type" value="Genomic_DNA"/>
</dbReference>
<gene>
    <name evidence="2" type="ORF">R1sor_005914</name>
</gene>
<accession>A0ABD3HLK0</accession>
<name>A0ABD3HLK0_9MARC</name>